<proteinExistence type="inferred from homology"/>
<feature type="domain" description="Serine aminopeptidase S33" evidence="3">
    <location>
        <begin position="40"/>
        <end position="283"/>
    </location>
</feature>
<dbReference type="InterPro" id="IPR029058">
    <property type="entry name" value="AB_hydrolase_fold"/>
</dbReference>
<dbReference type="Pfam" id="PF12146">
    <property type="entry name" value="Hydrolase_4"/>
    <property type="match status" value="1"/>
</dbReference>
<evidence type="ECO:0000256" key="1">
    <source>
        <dbReference type="ARBA" id="ARBA00008645"/>
    </source>
</evidence>
<keyword evidence="5" id="KW-1185">Reference proteome</keyword>
<sequence>MTLVDRTDRGGPAGHGREDADFLSSGLRCAAWLYRPVAVPPVAAVVMAHGFGGVRIARLEGYAARLQAAGYAVLLFDYRHFGDSDGEPRGLLDIGRQHDDWTAAVAHARGLDGVDPDRIILWGTSFSGGHAIATAARDPRIAAVVAQVPHVSGVASALAVPLRQSLRLSALGARDELGGLLGRPPRMVPALGAPGDLAVLTSSDAPEGRRILQADYPDHAWEEDVTARVVLRVPFYSPGWAAGRVRCPLLIQAARDDEVTPARAAARAARRAPHGELLLYDGGHFAPYKGELFAQMVGDQVAFLQRVVPSRQAT</sequence>
<accession>A0ABY5PND4</accession>
<dbReference type="PANTHER" id="PTHR22946:SF9">
    <property type="entry name" value="POLYKETIDE TRANSFERASE AF380"/>
    <property type="match status" value="1"/>
</dbReference>
<dbReference type="Gene3D" id="3.40.50.1820">
    <property type="entry name" value="alpha/beta hydrolase"/>
    <property type="match status" value="2"/>
</dbReference>
<evidence type="ECO:0000313" key="5">
    <source>
        <dbReference type="Proteomes" id="UP001058860"/>
    </source>
</evidence>
<dbReference type="GO" id="GO:0016787">
    <property type="term" value="F:hydrolase activity"/>
    <property type="evidence" value="ECO:0007669"/>
    <property type="project" value="UniProtKB-KW"/>
</dbReference>
<gene>
    <name evidence="4" type="ORF">LRS13_11770</name>
</gene>
<protein>
    <submittedName>
        <fullName evidence="4">Alpha/beta fold hydrolase</fullName>
    </submittedName>
</protein>
<dbReference type="RefSeq" id="WP_353866581.1">
    <property type="nucleotide sequence ID" value="NZ_CP088295.1"/>
</dbReference>
<name>A0ABY5PND4_9ACTN</name>
<dbReference type="Proteomes" id="UP001058860">
    <property type="component" value="Chromosome"/>
</dbReference>
<dbReference type="SUPFAM" id="SSF53474">
    <property type="entry name" value="alpha/beta-Hydrolases"/>
    <property type="match status" value="1"/>
</dbReference>
<keyword evidence="2 4" id="KW-0378">Hydrolase</keyword>
<evidence type="ECO:0000256" key="2">
    <source>
        <dbReference type="ARBA" id="ARBA00022801"/>
    </source>
</evidence>
<dbReference type="InterPro" id="IPR022742">
    <property type="entry name" value="Hydrolase_4"/>
</dbReference>
<reference evidence="5" key="1">
    <citation type="submission" date="2021-11" db="EMBL/GenBank/DDBJ databases">
        <title>Cultivation dependent microbiological survey of springs from the worlds oldest radium mine currently devoted to the extraction of radon-saturated water.</title>
        <authorList>
            <person name="Kapinusova G."/>
            <person name="Smrhova T."/>
            <person name="Strejcek M."/>
            <person name="Suman J."/>
            <person name="Jani K."/>
            <person name="Pajer P."/>
            <person name="Uhlik O."/>
        </authorList>
    </citation>
    <scope>NUCLEOTIDE SEQUENCE [LARGE SCALE GENOMIC DNA]</scope>
    <source>
        <strain evidence="5">J379</strain>
    </source>
</reference>
<dbReference type="PANTHER" id="PTHR22946">
    <property type="entry name" value="DIENELACTONE HYDROLASE DOMAIN-CONTAINING PROTEIN-RELATED"/>
    <property type="match status" value="1"/>
</dbReference>
<dbReference type="InterPro" id="IPR050261">
    <property type="entry name" value="FrsA_esterase"/>
</dbReference>
<evidence type="ECO:0000259" key="3">
    <source>
        <dbReference type="Pfam" id="PF12146"/>
    </source>
</evidence>
<dbReference type="EMBL" id="CP088295">
    <property type="protein sequence ID" value="UUY06152.1"/>
    <property type="molecule type" value="Genomic_DNA"/>
</dbReference>
<comment type="similarity">
    <text evidence="1">Belongs to the AB hydrolase superfamily.</text>
</comment>
<evidence type="ECO:0000313" key="4">
    <source>
        <dbReference type="EMBL" id="UUY06152.1"/>
    </source>
</evidence>
<organism evidence="4 5">
    <name type="scientific">Svornostia abyssi</name>
    <dbReference type="NCBI Taxonomy" id="2898438"/>
    <lineage>
        <taxon>Bacteria</taxon>
        <taxon>Bacillati</taxon>
        <taxon>Actinomycetota</taxon>
        <taxon>Thermoleophilia</taxon>
        <taxon>Solirubrobacterales</taxon>
        <taxon>Baekduiaceae</taxon>
        <taxon>Svornostia</taxon>
    </lineage>
</organism>